<evidence type="ECO:0000256" key="1">
    <source>
        <dbReference type="ARBA" id="ARBA00022737"/>
    </source>
</evidence>
<proteinExistence type="predicted"/>
<dbReference type="Pfam" id="PF00023">
    <property type="entry name" value="Ank"/>
    <property type="match status" value="1"/>
</dbReference>
<name>A0A0W0VEE5_9GAMM</name>
<evidence type="ECO:0000313" key="4">
    <source>
        <dbReference type="EMBL" id="KTD18479.1"/>
    </source>
</evidence>
<dbReference type="RefSeq" id="WP_058472139.1">
    <property type="nucleotide sequence ID" value="NZ_CAAAIC010000005.1"/>
</dbReference>
<comment type="caution">
    <text evidence="4">The sequence shown here is derived from an EMBL/GenBank/DDBJ whole genome shotgun (WGS) entry which is preliminary data.</text>
</comment>
<keyword evidence="5" id="KW-1185">Reference proteome</keyword>
<gene>
    <name evidence="4" type="ORF">Ljor_2785</name>
</gene>
<dbReference type="STRING" id="456.Ljor_2785"/>
<dbReference type="AlphaFoldDB" id="A0A0W0VEE5"/>
<dbReference type="SUPFAM" id="SSF48403">
    <property type="entry name" value="Ankyrin repeat"/>
    <property type="match status" value="1"/>
</dbReference>
<dbReference type="PROSITE" id="PS50088">
    <property type="entry name" value="ANK_REPEAT"/>
    <property type="match status" value="2"/>
</dbReference>
<protein>
    <submittedName>
        <fullName evidence="4">Ankyrin repeats (3 copies)</fullName>
    </submittedName>
</protein>
<dbReference type="InterPro" id="IPR002110">
    <property type="entry name" value="Ankyrin_rpt"/>
</dbReference>
<reference evidence="4 5" key="1">
    <citation type="submission" date="2015-11" db="EMBL/GenBank/DDBJ databases">
        <title>Genomic analysis of 38 Legionella species identifies large and diverse effector repertoires.</title>
        <authorList>
            <person name="Burstein D."/>
            <person name="Amaro F."/>
            <person name="Zusman T."/>
            <person name="Lifshitz Z."/>
            <person name="Cohen O."/>
            <person name="Gilbert J.A."/>
            <person name="Pupko T."/>
            <person name="Shuman H.A."/>
            <person name="Segal G."/>
        </authorList>
    </citation>
    <scope>NUCLEOTIDE SEQUENCE [LARGE SCALE GENOMIC DNA]</scope>
    <source>
        <strain evidence="4 5">BL-540</strain>
    </source>
</reference>
<dbReference type="SMART" id="SM00248">
    <property type="entry name" value="ANK"/>
    <property type="match status" value="2"/>
</dbReference>
<feature type="repeat" description="ANK" evidence="3">
    <location>
        <begin position="42"/>
        <end position="74"/>
    </location>
</feature>
<dbReference type="Gene3D" id="1.25.40.20">
    <property type="entry name" value="Ankyrin repeat-containing domain"/>
    <property type="match status" value="2"/>
</dbReference>
<sequence>MGKYSDFSIRLLYEVNNQIPSVRQLKELLVKGAAINYQSIENGYTALMFAVINQHDRITEYLLRQGANPFIKNHRDKIASELIPQQASIYPILKDYELLYAARINNLEAVQSTIKDGALVNFQGPGGYTSIMLAAKYKFIDLFEYLFLQGADLTLLNSEGKGIFDLTKDSTLISYLHSITECSLELQSQSQLANEKKTHRFFPVSIDPLHA</sequence>
<dbReference type="OrthoDB" id="8453275at2"/>
<dbReference type="EMBL" id="LNYJ01000011">
    <property type="protein sequence ID" value="KTD18479.1"/>
    <property type="molecule type" value="Genomic_DNA"/>
</dbReference>
<keyword evidence="1" id="KW-0677">Repeat</keyword>
<feature type="repeat" description="ANK" evidence="3">
    <location>
        <begin position="126"/>
        <end position="158"/>
    </location>
</feature>
<evidence type="ECO:0000256" key="3">
    <source>
        <dbReference type="PROSITE-ProRule" id="PRU00023"/>
    </source>
</evidence>
<keyword evidence="2 3" id="KW-0040">ANK repeat</keyword>
<dbReference type="InterPro" id="IPR036770">
    <property type="entry name" value="Ankyrin_rpt-contain_sf"/>
</dbReference>
<dbReference type="PANTHER" id="PTHR24171">
    <property type="entry name" value="ANKYRIN REPEAT DOMAIN-CONTAINING PROTEIN 39-RELATED"/>
    <property type="match status" value="1"/>
</dbReference>
<evidence type="ECO:0000256" key="2">
    <source>
        <dbReference type="ARBA" id="ARBA00023043"/>
    </source>
</evidence>
<dbReference type="PATRIC" id="fig|456.5.peg.2985"/>
<accession>A0A0W0VEE5</accession>
<dbReference type="PROSITE" id="PS50297">
    <property type="entry name" value="ANK_REP_REGION"/>
    <property type="match status" value="1"/>
</dbReference>
<dbReference type="Proteomes" id="UP000055035">
    <property type="component" value="Unassembled WGS sequence"/>
</dbReference>
<evidence type="ECO:0000313" key="5">
    <source>
        <dbReference type="Proteomes" id="UP000055035"/>
    </source>
</evidence>
<organism evidence="4 5">
    <name type="scientific">Legionella jordanis</name>
    <dbReference type="NCBI Taxonomy" id="456"/>
    <lineage>
        <taxon>Bacteria</taxon>
        <taxon>Pseudomonadati</taxon>
        <taxon>Pseudomonadota</taxon>
        <taxon>Gammaproteobacteria</taxon>
        <taxon>Legionellales</taxon>
        <taxon>Legionellaceae</taxon>
        <taxon>Legionella</taxon>
    </lineage>
</organism>